<keyword evidence="2 6" id="KW-0889">Transcription antitermination</keyword>
<feature type="domain" description="NusB/RsmB/TIM44" evidence="7">
    <location>
        <begin position="4"/>
        <end position="128"/>
    </location>
</feature>
<evidence type="ECO:0000259" key="7">
    <source>
        <dbReference type="Pfam" id="PF01029"/>
    </source>
</evidence>
<keyword evidence="3 6" id="KW-0694">RNA-binding</keyword>
<organism evidence="8 9">
    <name type="scientific">Caproiciproducens faecalis</name>
    <dbReference type="NCBI Taxonomy" id="2820301"/>
    <lineage>
        <taxon>Bacteria</taxon>
        <taxon>Bacillati</taxon>
        <taxon>Bacillota</taxon>
        <taxon>Clostridia</taxon>
        <taxon>Eubacteriales</taxon>
        <taxon>Acutalibacteraceae</taxon>
        <taxon>Caproiciproducens</taxon>
    </lineage>
</organism>
<reference evidence="8 9" key="1">
    <citation type="submission" date="2021-03" db="EMBL/GenBank/DDBJ databases">
        <title>Caproiciproducens sp. nov. isolated from feces of cow.</title>
        <authorList>
            <person name="Choi J.-Y."/>
        </authorList>
    </citation>
    <scope>NUCLEOTIDE SEQUENCE [LARGE SCALE GENOMIC DNA]</scope>
    <source>
        <strain evidence="8 9">AGMB10547</strain>
    </source>
</reference>
<dbReference type="SUPFAM" id="SSF48013">
    <property type="entry name" value="NusB-like"/>
    <property type="match status" value="1"/>
</dbReference>
<comment type="similarity">
    <text evidence="1 6">Belongs to the NusB family.</text>
</comment>
<proteinExistence type="inferred from homology"/>
<dbReference type="Gene3D" id="1.10.940.10">
    <property type="entry name" value="NusB-like"/>
    <property type="match status" value="1"/>
</dbReference>
<name>A0ABS7DQ87_9FIRM</name>
<evidence type="ECO:0000256" key="4">
    <source>
        <dbReference type="ARBA" id="ARBA00023015"/>
    </source>
</evidence>
<protein>
    <recommendedName>
        <fullName evidence="6">Transcription antitermination protein NusB</fullName>
    </recommendedName>
    <alternativeName>
        <fullName evidence="6">Antitermination factor NusB</fullName>
    </alternativeName>
</protein>
<keyword evidence="5 6" id="KW-0804">Transcription</keyword>
<dbReference type="InterPro" id="IPR035926">
    <property type="entry name" value="NusB-like_sf"/>
</dbReference>
<accession>A0ABS7DQ87</accession>
<evidence type="ECO:0000256" key="5">
    <source>
        <dbReference type="ARBA" id="ARBA00023163"/>
    </source>
</evidence>
<keyword evidence="4 6" id="KW-0805">Transcription regulation</keyword>
<gene>
    <name evidence="6 8" type="primary">nusB</name>
    <name evidence="8" type="ORF">J5W02_11675</name>
</gene>
<dbReference type="NCBIfam" id="TIGR01951">
    <property type="entry name" value="nusB"/>
    <property type="match status" value="1"/>
</dbReference>
<evidence type="ECO:0000256" key="2">
    <source>
        <dbReference type="ARBA" id="ARBA00022814"/>
    </source>
</evidence>
<evidence type="ECO:0000256" key="6">
    <source>
        <dbReference type="HAMAP-Rule" id="MF_00073"/>
    </source>
</evidence>
<dbReference type="InterPro" id="IPR011605">
    <property type="entry name" value="NusB_fam"/>
</dbReference>
<sequence length="140" mass="15604">MKRHEAREQAFALIFERSINHDTTEHLIDAAGMSRDIIIDDFAEKVAVGVEENEETLNTLIEKNIRGWKMNRLSKVALALMKLSIYEIMFEKDIPVSVSINEAVDLAKTYGGADDAPFVNGVLGSVAKELDKKDAHETAD</sequence>
<evidence type="ECO:0000256" key="1">
    <source>
        <dbReference type="ARBA" id="ARBA00005952"/>
    </source>
</evidence>
<dbReference type="HAMAP" id="MF_00073">
    <property type="entry name" value="NusB"/>
    <property type="match status" value="1"/>
</dbReference>
<evidence type="ECO:0000313" key="9">
    <source>
        <dbReference type="Proteomes" id="UP000719942"/>
    </source>
</evidence>
<dbReference type="RefSeq" id="WP_219965862.1">
    <property type="nucleotide sequence ID" value="NZ_JAGFNZ010000004.1"/>
</dbReference>
<dbReference type="Proteomes" id="UP000719942">
    <property type="component" value="Unassembled WGS sequence"/>
</dbReference>
<evidence type="ECO:0000313" key="8">
    <source>
        <dbReference type="EMBL" id="MBW7573469.1"/>
    </source>
</evidence>
<comment type="caution">
    <text evidence="8">The sequence shown here is derived from an EMBL/GenBank/DDBJ whole genome shotgun (WGS) entry which is preliminary data.</text>
</comment>
<comment type="function">
    <text evidence="6">Involved in transcription antitermination. Required for transcription of ribosomal RNA (rRNA) genes. Binds specifically to the boxA antiterminator sequence of the ribosomal RNA (rrn) operons.</text>
</comment>
<dbReference type="EMBL" id="JAGFNZ010000004">
    <property type="protein sequence ID" value="MBW7573469.1"/>
    <property type="molecule type" value="Genomic_DNA"/>
</dbReference>
<dbReference type="Pfam" id="PF01029">
    <property type="entry name" value="NusB"/>
    <property type="match status" value="1"/>
</dbReference>
<evidence type="ECO:0000256" key="3">
    <source>
        <dbReference type="ARBA" id="ARBA00022884"/>
    </source>
</evidence>
<dbReference type="PANTHER" id="PTHR11078">
    <property type="entry name" value="N UTILIZATION SUBSTANCE PROTEIN B-RELATED"/>
    <property type="match status" value="1"/>
</dbReference>
<dbReference type="PANTHER" id="PTHR11078:SF3">
    <property type="entry name" value="ANTITERMINATION NUSB DOMAIN-CONTAINING PROTEIN"/>
    <property type="match status" value="1"/>
</dbReference>
<dbReference type="InterPro" id="IPR006027">
    <property type="entry name" value="NusB_RsmB_TIM44"/>
</dbReference>
<keyword evidence="9" id="KW-1185">Reference proteome</keyword>